<accession>A0A2K3D725</accession>
<dbReference type="InParanoid" id="A0A2K3D725"/>
<feature type="compositionally biased region" description="Low complexity" evidence="2">
    <location>
        <begin position="37"/>
        <end position="46"/>
    </location>
</feature>
<evidence type="ECO:0000313" key="3">
    <source>
        <dbReference type="EMBL" id="PNW76327.1"/>
    </source>
</evidence>
<proteinExistence type="predicted"/>
<name>A0A2K3D725_CHLRE</name>
<sequence>MRLAYCRDRDCGSGLRGGVALPLVNASNGAPSQPSQAMDPARAPAAADENSWGTWHTAAPTNLHLCLRSRWMAAVQAAVVDAASKQREAAEQAHAAATAAMQAQQRAQLKVSRLSPQAQQRIALVDAVAVTSAFGPKSLYRDVILPLFTAPLFNAVELVVNSGSITSRYRLLGLNAQVVAPRVISWICKV</sequence>
<organism evidence="3 4">
    <name type="scientific">Chlamydomonas reinhardtii</name>
    <name type="common">Chlamydomonas smithii</name>
    <dbReference type="NCBI Taxonomy" id="3055"/>
    <lineage>
        <taxon>Eukaryota</taxon>
        <taxon>Viridiplantae</taxon>
        <taxon>Chlorophyta</taxon>
        <taxon>core chlorophytes</taxon>
        <taxon>Chlorophyceae</taxon>
        <taxon>CS clade</taxon>
        <taxon>Chlamydomonadales</taxon>
        <taxon>Chlamydomonadaceae</taxon>
        <taxon>Chlamydomonas</taxon>
    </lineage>
</organism>
<gene>
    <name evidence="3" type="ORF">CHLRE_12g545602v5</name>
</gene>
<dbReference type="KEGG" id="cre:CHLRE_12g545602v5"/>
<feature type="compositionally biased region" description="Polar residues" evidence="2">
    <location>
        <begin position="26"/>
        <end position="36"/>
    </location>
</feature>
<dbReference type="Proteomes" id="UP000006906">
    <property type="component" value="Chromosome 12"/>
</dbReference>
<protein>
    <submittedName>
        <fullName evidence="3">Uncharacterized protein</fullName>
    </submittedName>
</protein>
<dbReference type="AlphaFoldDB" id="A0A2K3D725"/>
<keyword evidence="1" id="KW-0175">Coiled coil</keyword>
<feature type="region of interest" description="Disordered" evidence="2">
    <location>
        <begin position="26"/>
        <end position="46"/>
    </location>
</feature>
<dbReference type="EMBL" id="CM008973">
    <property type="protein sequence ID" value="PNW76327.1"/>
    <property type="molecule type" value="Genomic_DNA"/>
</dbReference>
<evidence type="ECO:0000313" key="4">
    <source>
        <dbReference type="Proteomes" id="UP000006906"/>
    </source>
</evidence>
<evidence type="ECO:0000256" key="2">
    <source>
        <dbReference type="SAM" id="MobiDB-lite"/>
    </source>
</evidence>
<keyword evidence="4" id="KW-1185">Reference proteome</keyword>
<dbReference type="RefSeq" id="XP_042919249.1">
    <property type="nucleotide sequence ID" value="XM_043068865.1"/>
</dbReference>
<feature type="coiled-coil region" evidence="1">
    <location>
        <begin position="80"/>
        <end position="107"/>
    </location>
</feature>
<reference evidence="3 4" key="1">
    <citation type="journal article" date="2007" name="Science">
        <title>The Chlamydomonas genome reveals the evolution of key animal and plant functions.</title>
        <authorList>
            <person name="Merchant S.S."/>
            <person name="Prochnik S.E."/>
            <person name="Vallon O."/>
            <person name="Harris E.H."/>
            <person name="Karpowicz S.J."/>
            <person name="Witman G.B."/>
            <person name="Terry A."/>
            <person name="Salamov A."/>
            <person name="Fritz-Laylin L.K."/>
            <person name="Marechal-Drouard L."/>
            <person name="Marshall W.F."/>
            <person name="Qu L.H."/>
            <person name="Nelson D.R."/>
            <person name="Sanderfoot A.A."/>
            <person name="Spalding M.H."/>
            <person name="Kapitonov V.V."/>
            <person name="Ren Q."/>
            <person name="Ferris P."/>
            <person name="Lindquist E."/>
            <person name="Shapiro H."/>
            <person name="Lucas S.M."/>
            <person name="Grimwood J."/>
            <person name="Schmutz J."/>
            <person name="Cardol P."/>
            <person name="Cerutti H."/>
            <person name="Chanfreau G."/>
            <person name="Chen C.L."/>
            <person name="Cognat V."/>
            <person name="Croft M.T."/>
            <person name="Dent R."/>
            <person name="Dutcher S."/>
            <person name="Fernandez E."/>
            <person name="Fukuzawa H."/>
            <person name="Gonzalez-Ballester D."/>
            <person name="Gonzalez-Halphen D."/>
            <person name="Hallmann A."/>
            <person name="Hanikenne M."/>
            <person name="Hippler M."/>
            <person name="Inwood W."/>
            <person name="Jabbari K."/>
            <person name="Kalanon M."/>
            <person name="Kuras R."/>
            <person name="Lefebvre P.A."/>
            <person name="Lemaire S.D."/>
            <person name="Lobanov A.V."/>
            <person name="Lohr M."/>
            <person name="Manuell A."/>
            <person name="Meier I."/>
            <person name="Mets L."/>
            <person name="Mittag M."/>
            <person name="Mittelmeier T."/>
            <person name="Moroney J.V."/>
            <person name="Moseley J."/>
            <person name="Napoli C."/>
            <person name="Nedelcu A.M."/>
            <person name="Niyogi K."/>
            <person name="Novoselov S.V."/>
            <person name="Paulsen I.T."/>
            <person name="Pazour G."/>
            <person name="Purton S."/>
            <person name="Ral J.P."/>
            <person name="Riano-Pachon D.M."/>
            <person name="Riekhof W."/>
            <person name="Rymarquis L."/>
            <person name="Schroda M."/>
            <person name="Stern D."/>
            <person name="Umen J."/>
            <person name="Willows R."/>
            <person name="Wilson N."/>
            <person name="Zimmer S.L."/>
            <person name="Allmer J."/>
            <person name="Balk J."/>
            <person name="Bisova K."/>
            <person name="Chen C.J."/>
            <person name="Elias M."/>
            <person name="Gendler K."/>
            <person name="Hauser C."/>
            <person name="Lamb M.R."/>
            <person name="Ledford H."/>
            <person name="Long J.C."/>
            <person name="Minagawa J."/>
            <person name="Page M.D."/>
            <person name="Pan J."/>
            <person name="Pootakham W."/>
            <person name="Roje S."/>
            <person name="Rose A."/>
            <person name="Stahlberg E."/>
            <person name="Terauchi A.M."/>
            <person name="Yang P."/>
            <person name="Ball S."/>
            <person name="Bowler C."/>
            <person name="Dieckmann C.L."/>
            <person name="Gladyshev V.N."/>
            <person name="Green P."/>
            <person name="Jorgensen R."/>
            <person name="Mayfield S."/>
            <person name="Mueller-Roeber B."/>
            <person name="Rajamani S."/>
            <person name="Sayre R.T."/>
            <person name="Brokstein P."/>
            <person name="Dubchak I."/>
            <person name="Goodstein D."/>
            <person name="Hornick L."/>
            <person name="Huang Y.W."/>
            <person name="Jhaveri J."/>
            <person name="Luo Y."/>
            <person name="Martinez D."/>
            <person name="Ngau W.C."/>
            <person name="Otillar B."/>
            <person name="Poliakov A."/>
            <person name="Porter A."/>
            <person name="Szajkowski L."/>
            <person name="Werner G."/>
            <person name="Zhou K."/>
            <person name="Grigoriev I.V."/>
            <person name="Rokhsar D.S."/>
            <person name="Grossman A.R."/>
        </authorList>
    </citation>
    <scope>NUCLEOTIDE SEQUENCE [LARGE SCALE GENOMIC DNA]</scope>
    <source>
        <strain evidence="4">CC-503</strain>
    </source>
</reference>
<dbReference type="Gramene" id="PNW76327">
    <property type="protein sequence ID" value="PNW76327"/>
    <property type="gene ID" value="CHLRE_12g545602v5"/>
</dbReference>
<evidence type="ECO:0000256" key="1">
    <source>
        <dbReference type="SAM" id="Coils"/>
    </source>
</evidence>
<dbReference type="GeneID" id="5728584"/>